<dbReference type="PANTHER" id="PTHR46211:SF1">
    <property type="entry name" value="GLYCEROPHOSPHODIESTER PHOSPHODIESTERASE, CYTOPLASMIC"/>
    <property type="match status" value="1"/>
</dbReference>
<dbReference type="OrthoDB" id="9795622at2"/>
<dbReference type="NCBIfam" id="NF006989">
    <property type="entry name" value="PRK09454.1"/>
    <property type="match status" value="1"/>
</dbReference>
<dbReference type="Pfam" id="PF03009">
    <property type="entry name" value="GDPD"/>
    <property type="match status" value="1"/>
</dbReference>
<name>A0A127P9P7_9BURK</name>
<dbReference type="InterPro" id="IPR017946">
    <property type="entry name" value="PLC-like_Pdiesterase_TIM-brl"/>
</dbReference>
<dbReference type="PROSITE" id="PS51704">
    <property type="entry name" value="GP_PDE"/>
    <property type="match status" value="1"/>
</dbReference>
<dbReference type="EMBL" id="CP013232">
    <property type="protein sequence ID" value="AMO94161.1"/>
    <property type="molecule type" value="Genomic_DNA"/>
</dbReference>
<dbReference type="SUPFAM" id="SSF51695">
    <property type="entry name" value="PLC-like phosphodiesterases"/>
    <property type="match status" value="1"/>
</dbReference>
<dbReference type="GO" id="GO:0008081">
    <property type="term" value="F:phosphoric diester hydrolase activity"/>
    <property type="evidence" value="ECO:0007669"/>
    <property type="project" value="InterPro"/>
</dbReference>
<dbReference type="Gene3D" id="3.20.20.190">
    <property type="entry name" value="Phosphatidylinositol (PI) phosphodiesterase"/>
    <property type="match status" value="1"/>
</dbReference>
<dbReference type="GO" id="GO:0006629">
    <property type="term" value="P:lipid metabolic process"/>
    <property type="evidence" value="ECO:0007669"/>
    <property type="project" value="InterPro"/>
</dbReference>
<dbReference type="PANTHER" id="PTHR46211">
    <property type="entry name" value="GLYCEROPHOSPHORYL DIESTER PHOSPHODIESTERASE"/>
    <property type="match status" value="1"/>
</dbReference>
<reference evidence="2 3" key="1">
    <citation type="submission" date="2015-11" db="EMBL/GenBank/DDBJ databases">
        <title>Exploring the genomic traits of fungus-feeding bacterial genus Collimonas.</title>
        <authorList>
            <person name="Song C."/>
            <person name="Schmidt R."/>
            <person name="de Jager V."/>
            <person name="Krzyzanowska D."/>
            <person name="Jongedijk E."/>
            <person name="Cankar K."/>
            <person name="Beekwilder J."/>
            <person name="van Veen A."/>
            <person name="de Boer W."/>
            <person name="van Veen J.A."/>
            <person name="Garbeva P."/>
        </authorList>
    </citation>
    <scope>NUCLEOTIDE SEQUENCE [LARGE SCALE GENOMIC DNA]</scope>
    <source>
        <strain evidence="2 3">Ter6</strain>
    </source>
</reference>
<proteinExistence type="predicted"/>
<dbReference type="Proteomes" id="UP000072421">
    <property type="component" value="Chromosome"/>
</dbReference>
<evidence type="ECO:0000313" key="2">
    <source>
        <dbReference type="EMBL" id="AMO94161.1"/>
    </source>
</evidence>
<organism evidence="2">
    <name type="scientific">Collimonas fungivorans</name>
    <dbReference type="NCBI Taxonomy" id="158899"/>
    <lineage>
        <taxon>Bacteria</taxon>
        <taxon>Pseudomonadati</taxon>
        <taxon>Pseudomonadota</taxon>
        <taxon>Betaproteobacteria</taxon>
        <taxon>Burkholderiales</taxon>
        <taxon>Oxalobacteraceae</taxon>
        <taxon>Collimonas</taxon>
    </lineage>
</organism>
<evidence type="ECO:0000313" key="3">
    <source>
        <dbReference type="Proteomes" id="UP000072421"/>
    </source>
</evidence>
<dbReference type="PATRIC" id="fig|158899.10.peg.1465"/>
<accession>A0A127P9P7</accession>
<dbReference type="RefSeq" id="WP_061539293.1">
    <property type="nucleotide sequence ID" value="NZ_CP013232.1"/>
</dbReference>
<dbReference type="AlphaFoldDB" id="A0A127P9P7"/>
<evidence type="ECO:0000259" key="1">
    <source>
        <dbReference type="PROSITE" id="PS51704"/>
    </source>
</evidence>
<protein>
    <submittedName>
        <fullName evidence="2">Glycerophosphoryl diester phosphodiesterase</fullName>
    </submittedName>
</protein>
<dbReference type="InterPro" id="IPR030395">
    <property type="entry name" value="GP_PDE_dom"/>
</dbReference>
<gene>
    <name evidence="2" type="primary">ugpQ</name>
    <name evidence="2" type="ORF">CFter6_1453</name>
</gene>
<feature type="domain" description="GP-PDE" evidence="1">
    <location>
        <begin position="5"/>
        <end position="257"/>
    </location>
</feature>
<sequence length="262" mass="28475">MWPYPKVVAHRGGGTLAPENTLAAMRSGLQHGFHAVEFDVMLARDGVPVLMHDAVFGRTVRGVGKVADFSAEELTAMDAGSWLGPQFAGEPVCTYRQVLEFCRRNGIWMNVEIKPAEGFEIETGRVVAQVTEEFFSAEVAAHAAHGRDAWADPALPLLSSFSFAALRAAQVAAPDIPRGFLTDVIEDDWQERLQELDAVALHTNHKYLSPMQAQAVSQAGYGLFCYTVNTPTRAREILGWGVDGFCTDRIDLIGADFPGAPG</sequence>
<dbReference type="CDD" id="cd08562">
    <property type="entry name" value="GDPD_EcUgpQ_like"/>
    <property type="match status" value="1"/>
</dbReference>